<evidence type="ECO:0000313" key="2">
    <source>
        <dbReference type="Proteomes" id="UP000823891"/>
    </source>
</evidence>
<reference evidence="1" key="2">
    <citation type="submission" date="2021-04" db="EMBL/GenBank/DDBJ databases">
        <authorList>
            <person name="Gilroy R."/>
        </authorList>
    </citation>
    <scope>NUCLEOTIDE SEQUENCE</scope>
    <source>
        <strain evidence="1">USAMLcec2-132</strain>
    </source>
</reference>
<dbReference type="Proteomes" id="UP000823891">
    <property type="component" value="Unassembled WGS sequence"/>
</dbReference>
<dbReference type="AlphaFoldDB" id="A0A9D2NFS5"/>
<evidence type="ECO:0000313" key="1">
    <source>
        <dbReference type="EMBL" id="HJC22909.1"/>
    </source>
</evidence>
<gene>
    <name evidence="1" type="ORF">H9761_04295</name>
</gene>
<name>A0A9D2NFS5_9FIRM</name>
<accession>A0A9D2NFS5</accession>
<organism evidence="1 2">
    <name type="scientific">Candidatus Eisenbergiella merdavium</name>
    <dbReference type="NCBI Taxonomy" id="2838551"/>
    <lineage>
        <taxon>Bacteria</taxon>
        <taxon>Bacillati</taxon>
        <taxon>Bacillota</taxon>
        <taxon>Clostridia</taxon>
        <taxon>Lachnospirales</taxon>
        <taxon>Lachnospiraceae</taxon>
        <taxon>Eisenbergiella</taxon>
    </lineage>
</organism>
<dbReference type="EMBL" id="DWWS01000018">
    <property type="protein sequence ID" value="HJC22909.1"/>
    <property type="molecule type" value="Genomic_DNA"/>
</dbReference>
<reference evidence="1" key="1">
    <citation type="journal article" date="2021" name="PeerJ">
        <title>Extensive microbial diversity within the chicken gut microbiome revealed by metagenomics and culture.</title>
        <authorList>
            <person name="Gilroy R."/>
            <person name="Ravi A."/>
            <person name="Getino M."/>
            <person name="Pursley I."/>
            <person name="Horton D.L."/>
            <person name="Alikhan N.F."/>
            <person name="Baker D."/>
            <person name="Gharbi K."/>
            <person name="Hall N."/>
            <person name="Watson M."/>
            <person name="Adriaenssens E.M."/>
            <person name="Foster-Nyarko E."/>
            <person name="Jarju S."/>
            <person name="Secka A."/>
            <person name="Antonio M."/>
            <person name="Oren A."/>
            <person name="Chaudhuri R.R."/>
            <person name="La Ragione R."/>
            <person name="Hildebrand F."/>
            <person name="Pallen M.J."/>
        </authorList>
    </citation>
    <scope>NUCLEOTIDE SEQUENCE</scope>
    <source>
        <strain evidence="1">USAMLcec2-132</strain>
    </source>
</reference>
<sequence length="69" mass="7986">MKDDEIEFKEHLKKISGQGVNLYLEGKPSSPDEIASRFFVCEDAVYMPDYIVDENGRLTQVRYDKVKCP</sequence>
<protein>
    <submittedName>
        <fullName evidence="1">Uncharacterized protein</fullName>
    </submittedName>
</protein>
<proteinExistence type="predicted"/>
<comment type="caution">
    <text evidence="1">The sequence shown here is derived from an EMBL/GenBank/DDBJ whole genome shotgun (WGS) entry which is preliminary data.</text>
</comment>